<dbReference type="InterPro" id="IPR036533">
    <property type="entry name" value="BAG_dom_sf"/>
</dbReference>
<dbReference type="Gene3D" id="1.20.58.120">
    <property type="entry name" value="BAG domain"/>
    <property type="match status" value="1"/>
</dbReference>
<dbReference type="EMBL" id="KN609467">
    <property type="protein sequence ID" value="KHJ78724.1"/>
    <property type="molecule type" value="Genomic_DNA"/>
</dbReference>
<accession>A0A0B1S1B5</accession>
<name>A0A0B1S1B5_OESDE</name>
<gene>
    <name evidence="1" type="ORF">OESDEN_21653</name>
</gene>
<keyword evidence="2" id="KW-1185">Reference proteome</keyword>
<protein>
    <submittedName>
        <fullName evidence="1">Uncharacterized protein</fullName>
    </submittedName>
</protein>
<dbReference type="AlphaFoldDB" id="A0A0B1S1B5"/>
<sequence length="58" mass="6583">MGKISTRMNDDAGFSALVSYEKKNLVPLQNLHAEIERDLSSLELNYLDGKIYDFSQGF</sequence>
<organism evidence="1 2">
    <name type="scientific">Oesophagostomum dentatum</name>
    <name type="common">Nodular worm</name>
    <dbReference type="NCBI Taxonomy" id="61180"/>
    <lineage>
        <taxon>Eukaryota</taxon>
        <taxon>Metazoa</taxon>
        <taxon>Ecdysozoa</taxon>
        <taxon>Nematoda</taxon>
        <taxon>Chromadorea</taxon>
        <taxon>Rhabditida</taxon>
        <taxon>Rhabditina</taxon>
        <taxon>Rhabditomorpha</taxon>
        <taxon>Strongyloidea</taxon>
        <taxon>Strongylidae</taxon>
        <taxon>Oesophagostomum</taxon>
    </lineage>
</organism>
<proteinExistence type="predicted"/>
<evidence type="ECO:0000313" key="2">
    <source>
        <dbReference type="Proteomes" id="UP000053660"/>
    </source>
</evidence>
<dbReference type="Proteomes" id="UP000053660">
    <property type="component" value="Unassembled WGS sequence"/>
</dbReference>
<evidence type="ECO:0000313" key="1">
    <source>
        <dbReference type="EMBL" id="KHJ78724.1"/>
    </source>
</evidence>
<reference evidence="1 2" key="1">
    <citation type="submission" date="2014-03" db="EMBL/GenBank/DDBJ databases">
        <title>Draft genome of the hookworm Oesophagostomum dentatum.</title>
        <authorList>
            <person name="Mitreva M."/>
        </authorList>
    </citation>
    <scope>NUCLEOTIDE SEQUENCE [LARGE SCALE GENOMIC DNA]</scope>
    <source>
        <strain evidence="1 2">OD-Hann</strain>
    </source>
</reference>
<dbReference type="GO" id="GO:0051087">
    <property type="term" value="F:protein-folding chaperone binding"/>
    <property type="evidence" value="ECO:0007669"/>
    <property type="project" value="InterPro"/>
</dbReference>